<dbReference type="InterPro" id="IPR036770">
    <property type="entry name" value="Ankyrin_rpt-contain_sf"/>
</dbReference>
<dbReference type="Proteomes" id="UP000660729">
    <property type="component" value="Unassembled WGS sequence"/>
</dbReference>
<dbReference type="PANTHER" id="PTHR46224:SF64">
    <property type="entry name" value="IQ MOTIF AND ANKYRIN REPEAT DOMAIN-CONTAINING PROTEIN 1"/>
    <property type="match status" value="1"/>
</dbReference>
<dbReference type="OrthoDB" id="4772757at2759"/>
<feature type="repeat" description="ANK" evidence="1">
    <location>
        <begin position="375"/>
        <end position="401"/>
    </location>
</feature>
<dbReference type="Pfam" id="PF00023">
    <property type="entry name" value="Ank"/>
    <property type="match status" value="1"/>
</dbReference>
<dbReference type="PROSITE" id="PS50297">
    <property type="entry name" value="ANK_REP_REGION"/>
    <property type="match status" value="2"/>
</dbReference>
<dbReference type="SMART" id="SM00248">
    <property type="entry name" value="ANK"/>
    <property type="match status" value="7"/>
</dbReference>
<keyword evidence="3" id="KW-1185">Reference proteome</keyword>
<dbReference type="PROSITE" id="PS50088">
    <property type="entry name" value="ANK_REPEAT"/>
    <property type="match status" value="2"/>
</dbReference>
<evidence type="ECO:0000313" key="3">
    <source>
        <dbReference type="Proteomes" id="UP000660729"/>
    </source>
</evidence>
<dbReference type="EMBL" id="JABCIY010000341">
    <property type="protein sequence ID" value="KAF7185299.1"/>
    <property type="molecule type" value="Genomic_DNA"/>
</dbReference>
<evidence type="ECO:0000313" key="2">
    <source>
        <dbReference type="EMBL" id="KAF7185299.1"/>
    </source>
</evidence>
<reference evidence="2" key="1">
    <citation type="submission" date="2020-04" db="EMBL/GenBank/DDBJ databases">
        <title>Draft genome resource of the tomato pathogen Pseudocercospora fuligena.</title>
        <authorList>
            <person name="Zaccaron A."/>
        </authorList>
    </citation>
    <scope>NUCLEOTIDE SEQUENCE</scope>
    <source>
        <strain evidence="2">PF001</strain>
    </source>
</reference>
<dbReference type="Pfam" id="PF12796">
    <property type="entry name" value="Ank_2"/>
    <property type="match status" value="1"/>
</dbReference>
<dbReference type="SUPFAM" id="SSF48403">
    <property type="entry name" value="Ankyrin repeat"/>
    <property type="match status" value="1"/>
</dbReference>
<protein>
    <submittedName>
        <fullName evidence="2">Ankyrin repeat domain-containing protein 50</fullName>
    </submittedName>
</protein>
<evidence type="ECO:0000256" key="1">
    <source>
        <dbReference type="PROSITE-ProRule" id="PRU00023"/>
    </source>
</evidence>
<dbReference type="PANTHER" id="PTHR46224">
    <property type="entry name" value="ANKYRIN REPEAT FAMILY PROTEIN"/>
    <property type="match status" value="1"/>
</dbReference>
<dbReference type="InterPro" id="IPR002110">
    <property type="entry name" value="Ankyrin_rpt"/>
</dbReference>
<dbReference type="AlphaFoldDB" id="A0A8H6R6I2"/>
<name>A0A8H6R6I2_9PEZI</name>
<accession>A0A8H6R6I2</accession>
<organism evidence="2 3">
    <name type="scientific">Pseudocercospora fuligena</name>
    <dbReference type="NCBI Taxonomy" id="685502"/>
    <lineage>
        <taxon>Eukaryota</taxon>
        <taxon>Fungi</taxon>
        <taxon>Dikarya</taxon>
        <taxon>Ascomycota</taxon>
        <taxon>Pezizomycotina</taxon>
        <taxon>Dothideomycetes</taxon>
        <taxon>Dothideomycetidae</taxon>
        <taxon>Mycosphaerellales</taxon>
        <taxon>Mycosphaerellaceae</taxon>
        <taxon>Pseudocercospora</taxon>
    </lineage>
</organism>
<comment type="caution">
    <text evidence="2">The sequence shown here is derived from an EMBL/GenBank/DDBJ whole genome shotgun (WGS) entry which is preliminary data.</text>
</comment>
<keyword evidence="1" id="KW-0040">ANK repeat</keyword>
<dbReference type="InterPro" id="IPR051616">
    <property type="entry name" value="Cul2-RING_E3_ligase_SR"/>
</dbReference>
<dbReference type="Gene3D" id="1.25.40.20">
    <property type="entry name" value="Ankyrin repeat-containing domain"/>
    <property type="match status" value="1"/>
</dbReference>
<sequence>MAGMQALPKELFDLTIEHLVVTIGIRKAVLLRTVNRGFNASILHAICISKVISIHDPATPYLAREIGSTMRGRIVAAESTNCSQGEASYLSVVASVINSLTGSADRTNEELLRSQRETVAGAVKLVSAEFISPQVKLQNLLCGAALTGNVSIASALLDEGRSQDSAANVNGATPYFDNALSLAAGQGHLEMVHLLLQLGAVPSLASMSGHQRKRPITQADWYALDEMASGSALRSSHPSALRTAVEGGHKHILHLLLKHTKRLPTDDLEYLRAIVAGAAAGRLDLIHLVLNAIQKDLTHFPGLDNEMMWAAVRKNQKTVVQWLLDKGADINAYPYPDIRSYHCVLELAASRGHIGMVRFLLERGADVNFNPLHRFGNSPVASAAHCGHDEIVLLLLEAGADPEEAFVSAASGGQPRMLRILLGLYPDLVARDKGELGCTAFRRALCICNLSAMKILVEAGFPINGPVEDPALLPMNMAKQGFGRWIEDYMIVLGAQKTYEEADSRIHGTGLDGLKITQRTWQWAGRY</sequence>
<feature type="repeat" description="ANK" evidence="1">
    <location>
        <begin position="345"/>
        <end position="372"/>
    </location>
</feature>
<gene>
    <name evidence="2" type="ORF">HII31_13371</name>
</gene>
<proteinExistence type="predicted"/>